<keyword evidence="2" id="KW-0813">Transport</keyword>
<dbReference type="RefSeq" id="WP_069969151.1">
    <property type="nucleotide sequence ID" value="NZ_CM124774.1"/>
</dbReference>
<feature type="transmembrane region" description="Helical" evidence="3">
    <location>
        <begin position="97"/>
        <end position="117"/>
    </location>
</feature>
<evidence type="ECO:0000256" key="3">
    <source>
        <dbReference type="SAM" id="Phobius"/>
    </source>
</evidence>
<comment type="caution">
    <text evidence="4">The sequence shown here is derived from an EMBL/GenBank/DDBJ whole genome shotgun (WGS) entry which is preliminary data.</text>
</comment>
<dbReference type="Pfam" id="PF02632">
    <property type="entry name" value="BioY"/>
    <property type="match status" value="1"/>
</dbReference>
<dbReference type="GO" id="GO:0015225">
    <property type="term" value="F:biotin transmembrane transporter activity"/>
    <property type="evidence" value="ECO:0007669"/>
    <property type="project" value="UniProtKB-UniRule"/>
</dbReference>
<evidence type="ECO:0000256" key="2">
    <source>
        <dbReference type="PIRNR" id="PIRNR016661"/>
    </source>
</evidence>
<reference evidence="4" key="1">
    <citation type="submission" date="2016-09" db="EMBL/GenBank/DDBJ databases">
        <title>Draft genome of thermotolerant cyanobacterium Desertifilum sp. strain IPPAS B-1220.</title>
        <authorList>
            <person name="Sinetova M.A."/>
            <person name="Bolakhan K."/>
            <person name="Zayadan B.K."/>
            <person name="Mironov K.S."/>
            <person name="Ustinova V."/>
            <person name="Kupriyanova E.V."/>
            <person name="Sidorov R.A."/>
            <person name="Skrypnik A.N."/>
            <person name="Gogoleva N.E."/>
            <person name="Gogolev Y.V."/>
            <person name="Los D.A."/>
        </authorList>
    </citation>
    <scope>NUCLEOTIDE SEQUENCE [LARGE SCALE GENOMIC DNA]</scope>
    <source>
        <strain evidence="4">IPPAS B-1220</strain>
    </source>
</reference>
<protein>
    <recommendedName>
        <fullName evidence="2">Biotin transporter</fullName>
    </recommendedName>
</protein>
<dbReference type="PANTHER" id="PTHR34295:SF1">
    <property type="entry name" value="BIOTIN TRANSPORTER BIOY"/>
    <property type="match status" value="1"/>
</dbReference>
<dbReference type="OrthoDB" id="9803495at2"/>
<comment type="subcellular location">
    <subcellularLocation>
        <location evidence="2">Cell membrane</location>
        <topology evidence="2">Multi-pass membrane protein</topology>
    </subcellularLocation>
</comment>
<dbReference type="PANTHER" id="PTHR34295">
    <property type="entry name" value="BIOTIN TRANSPORTER BIOY"/>
    <property type="match status" value="1"/>
</dbReference>
<dbReference type="GO" id="GO:0005886">
    <property type="term" value="C:plasma membrane"/>
    <property type="evidence" value="ECO:0007669"/>
    <property type="project" value="UniProtKB-SubCell"/>
</dbReference>
<keyword evidence="2" id="KW-1003">Cell membrane</keyword>
<dbReference type="STRING" id="1781255.BH720_20815"/>
<keyword evidence="2 3" id="KW-0472">Membrane</keyword>
<feature type="transmembrane region" description="Helical" evidence="3">
    <location>
        <begin position="70"/>
        <end position="91"/>
    </location>
</feature>
<proteinExistence type="inferred from homology"/>
<evidence type="ECO:0000313" key="4">
    <source>
        <dbReference type="EMBL" id="OEJ73255.1"/>
    </source>
</evidence>
<keyword evidence="3" id="KW-0812">Transmembrane</keyword>
<feature type="transmembrane region" description="Helical" evidence="3">
    <location>
        <begin position="7"/>
        <end position="27"/>
    </location>
</feature>
<dbReference type="EMBL" id="MJGC01000096">
    <property type="protein sequence ID" value="OEJ73255.1"/>
    <property type="molecule type" value="Genomic_DNA"/>
</dbReference>
<sequence>MISPTELLWALTGLILTIGGTFIEAFIATPLWTWTEHGYQLYSLGVTSQIGAVLLIGCLGGKNAGVLSQIAYLVLGLTWFPVFAQGGGMGYIQEPSFGYLLGFVPGAWVCGSLAFKLPSRLESLAFSCLCGLLCIHLTGLGYLIVCHSLNWFSTPAMPFWDAVWRYSLSPLPGQLAVVCAATVLAFTLRRVMFY</sequence>
<comment type="similarity">
    <text evidence="1 2">Belongs to the BioY family.</text>
</comment>
<organism evidence="4">
    <name type="scientific">Desertifilum tharense IPPAS B-1220</name>
    <dbReference type="NCBI Taxonomy" id="1781255"/>
    <lineage>
        <taxon>Bacteria</taxon>
        <taxon>Bacillati</taxon>
        <taxon>Cyanobacteriota</taxon>
        <taxon>Cyanophyceae</taxon>
        <taxon>Desertifilales</taxon>
        <taxon>Desertifilaceae</taxon>
        <taxon>Desertifilum</taxon>
    </lineage>
</organism>
<gene>
    <name evidence="4" type="ORF">BH720_20815</name>
</gene>
<dbReference type="Gene3D" id="1.10.1760.20">
    <property type="match status" value="1"/>
</dbReference>
<dbReference type="AlphaFoldDB" id="A0A1E5QF00"/>
<feature type="transmembrane region" description="Helical" evidence="3">
    <location>
        <begin position="124"/>
        <end position="151"/>
    </location>
</feature>
<keyword evidence="3" id="KW-1133">Transmembrane helix</keyword>
<dbReference type="PIRSF" id="PIRSF016661">
    <property type="entry name" value="BioY"/>
    <property type="match status" value="1"/>
</dbReference>
<feature type="transmembrane region" description="Helical" evidence="3">
    <location>
        <begin position="171"/>
        <end position="188"/>
    </location>
</feature>
<name>A0A1E5QF00_9CYAN</name>
<evidence type="ECO:0000256" key="1">
    <source>
        <dbReference type="ARBA" id="ARBA00010692"/>
    </source>
</evidence>
<feature type="transmembrane region" description="Helical" evidence="3">
    <location>
        <begin position="39"/>
        <end position="58"/>
    </location>
</feature>
<accession>A0A1E5QF00</accession>
<dbReference type="InterPro" id="IPR003784">
    <property type="entry name" value="BioY"/>
</dbReference>